<sequence length="105" mass="12009">MIRTLFSSYPKLSLSLNNFIEYWIQSNIKPNDERHVHLIVYISLSSSSDQLLIHFSDPIPSFSIQLLRPLPLHSILYHTLPLSFCGGSGELFSSTSSNLRELQLF</sequence>
<evidence type="ECO:0000313" key="2">
    <source>
        <dbReference type="Proteomes" id="UP001055879"/>
    </source>
</evidence>
<name>A0ACB8XI25_ARCLA</name>
<organism evidence="1 2">
    <name type="scientific">Arctium lappa</name>
    <name type="common">Greater burdock</name>
    <name type="synonym">Lappa major</name>
    <dbReference type="NCBI Taxonomy" id="4217"/>
    <lineage>
        <taxon>Eukaryota</taxon>
        <taxon>Viridiplantae</taxon>
        <taxon>Streptophyta</taxon>
        <taxon>Embryophyta</taxon>
        <taxon>Tracheophyta</taxon>
        <taxon>Spermatophyta</taxon>
        <taxon>Magnoliopsida</taxon>
        <taxon>eudicotyledons</taxon>
        <taxon>Gunneridae</taxon>
        <taxon>Pentapetalae</taxon>
        <taxon>asterids</taxon>
        <taxon>campanulids</taxon>
        <taxon>Asterales</taxon>
        <taxon>Asteraceae</taxon>
        <taxon>Carduoideae</taxon>
        <taxon>Cardueae</taxon>
        <taxon>Arctiinae</taxon>
        <taxon>Arctium</taxon>
    </lineage>
</organism>
<gene>
    <name evidence="1" type="ORF">L6452_42366</name>
</gene>
<dbReference type="Proteomes" id="UP001055879">
    <property type="component" value="Linkage Group LG17"/>
</dbReference>
<evidence type="ECO:0000313" key="1">
    <source>
        <dbReference type="EMBL" id="KAI3667313.1"/>
    </source>
</evidence>
<protein>
    <submittedName>
        <fullName evidence="1">Uncharacterized protein</fullName>
    </submittedName>
</protein>
<keyword evidence="2" id="KW-1185">Reference proteome</keyword>
<comment type="caution">
    <text evidence="1">The sequence shown here is derived from an EMBL/GenBank/DDBJ whole genome shotgun (WGS) entry which is preliminary data.</text>
</comment>
<reference evidence="2" key="1">
    <citation type="journal article" date="2022" name="Mol. Ecol. Resour.">
        <title>The genomes of chicory, endive, great burdock and yacon provide insights into Asteraceae palaeo-polyploidization history and plant inulin production.</title>
        <authorList>
            <person name="Fan W."/>
            <person name="Wang S."/>
            <person name="Wang H."/>
            <person name="Wang A."/>
            <person name="Jiang F."/>
            <person name="Liu H."/>
            <person name="Zhao H."/>
            <person name="Xu D."/>
            <person name="Zhang Y."/>
        </authorList>
    </citation>
    <scope>NUCLEOTIDE SEQUENCE [LARGE SCALE GENOMIC DNA]</scope>
    <source>
        <strain evidence="2">cv. Niubang</strain>
    </source>
</reference>
<reference evidence="1 2" key="2">
    <citation type="journal article" date="2022" name="Mol. Ecol. Resour.">
        <title>The genomes of chicory, endive, great burdock and yacon provide insights into Asteraceae paleo-polyploidization history and plant inulin production.</title>
        <authorList>
            <person name="Fan W."/>
            <person name="Wang S."/>
            <person name="Wang H."/>
            <person name="Wang A."/>
            <person name="Jiang F."/>
            <person name="Liu H."/>
            <person name="Zhao H."/>
            <person name="Xu D."/>
            <person name="Zhang Y."/>
        </authorList>
    </citation>
    <scope>NUCLEOTIDE SEQUENCE [LARGE SCALE GENOMIC DNA]</scope>
    <source>
        <strain evidence="2">cv. Niubang</strain>
    </source>
</reference>
<dbReference type="EMBL" id="CM042063">
    <property type="protein sequence ID" value="KAI3667313.1"/>
    <property type="molecule type" value="Genomic_DNA"/>
</dbReference>
<proteinExistence type="predicted"/>
<accession>A0ACB8XI25</accession>